<keyword evidence="2" id="KW-1185">Reference proteome</keyword>
<reference evidence="1" key="1">
    <citation type="submission" date="2021-06" db="EMBL/GenBank/DDBJ databases">
        <authorList>
            <person name="Kallberg Y."/>
            <person name="Tangrot J."/>
            <person name="Rosling A."/>
        </authorList>
    </citation>
    <scope>NUCLEOTIDE SEQUENCE</scope>
    <source>
        <strain evidence="1">MA461A</strain>
    </source>
</reference>
<protein>
    <submittedName>
        <fullName evidence="1">19388_t:CDS:1</fullName>
    </submittedName>
</protein>
<dbReference type="Proteomes" id="UP000789920">
    <property type="component" value="Unassembled WGS sequence"/>
</dbReference>
<organism evidence="1 2">
    <name type="scientific">Racocetra persica</name>
    <dbReference type="NCBI Taxonomy" id="160502"/>
    <lineage>
        <taxon>Eukaryota</taxon>
        <taxon>Fungi</taxon>
        <taxon>Fungi incertae sedis</taxon>
        <taxon>Mucoromycota</taxon>
        <taxon>Glomeromycotina</taxon>
        <taxon>Glomeromycetes</taxon>
        <taxon>Diversisporales</taxon>
        <taxon>Gigasporaceae</taxon>
        <taxon>Racocetra</taxon>
    </lineage>
</organism>
<name>A0ACA9PPR6_9GLOM</name>
<feature type="non-terminal residue" evidence="1">
    <location>
        <position position="280"/>
    </location>
</feature>
<dbReference type="EMBL" id="CAJVQC010022667">
    <property type="protein sequence ID" value="CAG8719128.1"/>
    <property type="molecule type" value="Genomic_DNA"/>
</dbReference>
<proteinExistence type="predicted"/>
<evidence type="ECO:0000313" key="1">
    <source>
        <dbReference type="EMBL" id="CAG8719128.1"/>
    </source>
</evidence>
<evidence type="ECO:0000313" key="2">
    <source>
        <dbReference type="Proteomes" id="UP000789920"/>
    </source>
</evidence>
<comment type="caution">
    <text evidence="1">The sequence shown here is derived from an EMBL/GenBank/DDBJ whole genome shotgun (WGS) entry which is preliminary data.</text>
</comment>
<sequence length="280" mass="31334">MVNAQFEPLAKLWGVENKKVPELLDREAKLIRIDGKLQPLLNNLYFEGTYVDVKANKININTVDQSKVEKVRNSSQMKKYKKYLKFKKATNSLSQLKSTFVQIIKLAQKFNIINGIISIEPKVNNVVIYLKDKNDPKNKEFIKMEKRQIDPIILGGNEIVTWFGPRPLRCSADVANPRNIEYLIIGSTEIASTNIHVCKSGFVTGVICGHVKALDTTVLSETGPKVGVFLTSIHEVSDDSGGSTFRYSHDDYSIPLVYAVGILVSSEDPDDDSEEEDEGP</sequence>
<gene>
    <name evidence="1" type="ORF">RPERSI_LOCUS11144</name>
</gene>
<accession>A0ACA9PPR6</accession>